<evidence type="ECO:0000313" key="12">
    <source>
        <dbReference type="Proteomes" id="UP000243706"/>
    </source>
</evidence>
<dbReference type="EMBL" id="LT906464">
    <property type="protein sequence ID" value="SNW04776.1"/>
    <property type="molecule type" value="Genomic_DNA"/>
</dbReference>
<dbReference type="EMBL" id="BMCB01000002">
    <property type="protein sequence ID" value="GGA82894.1"/>
    <property type="molecule type" value="Genomic_DNA"/>
</dbReference>
<dbReference type="GO" id="GO:0047804">
    <property type="term" value="F:cysteine-S-conjugate beta-lyase activity"/>
    <property type="evidence" value="ECO:0007669"/>
    <property type="project" value="UniProtKB-EC"/>
</dbReference>
<keyword evidence="4" id="KW-0028">Amino-acid biosynthesis</keyword>
<dbReference type="Proteomes" id="UP000243706">
    <property type="component" value="Chromosome 1"/>
</dbReference>
<dbReference type="Gene3D" id="3.90.1150.10">
    <property type="entry name" value="Aspartate Aminotransferase, domain 1"/>
    <property type="match status" value="1"/>
</dbReference>
<evidence type="ECO:0000256" key="7">
    <source>
        <dbReference type="ARBA" id="ARBA00023239"/>
    </source>
</evidence>
<gene>
    <name evidence="11" type="primary">metC</name>
    <name evidence="10" type="ORF">GCM10007183_03890</name>
    <name evidence="11" type="ORF">SAMEA4412661_02108</name>
</gene>
<reference evidence="13" key="3">
    <citation type="journal article" date="2019" name="Int. J. Syst. Evol. Microbiol.">
        <title>The Global Catalogue of Microorganisms (GCM) 10K type strain sequencing project: providing services to taxonomists for standard genome sequencing and annotation.</title>
        <authorList>
            <consortium name="The Broad Institute Genomics Platform"/>
            <consortium name="The Broad Institute Genome Sequencing Center for Infectious Disease"/>
            <person name="Wu L."/>
            <person name="Ma J."/>
        </authorList>
    </citation>
    <scope>NUCLEOTIDE SEQUENCE [LARGE SCALE GENOMIC DNA]</scope>
    <source>
        <strain evidence="13">CCM 4175</strain>
    </source>
</reference>
<dbReference type="EC" id="4.4.1.13" evidence="3"/>
<evidence type="ECO:0000313" key="11">
    <source>
        <dbReference type="EMBL" id="SNW04776.1"/>
    </source>
</evidence>
<keyword evidence="5 8" id="KW-0663">Pyridoxal phosphate</keyword>
<evidence type="ECO:0000256" key="1">
    <source>
        <dbReference type="ARBA" id="ARBA00001933"/>
    </source>
</evidence>
<evidence type="ECO:0000256" key="8">
    <source>
        <dbReference type="PIRSR" id="PIRSR001434-2"/>
    </source>
</evidence>
<evidence type="ECO:0000313" key="10">
    <source>
        <dbReference type="EMBL" id="GGA82894.1"/>
    </source>
</evidence>
<dbReference type="PROSITE" id="PS00868">
    <property type="entry name" value="CYS_MET_METAB_PP"/>
    <property type="match status" value="1"/>
</dbReference>
<dbReference type="AlphaFoldDB" id="A0A240CC09"/>
<dbReference type="PIRSF" id="PIRSF001434">
    <property type="entry name" value="CGS"/>
    <property type="match status" value="1"/>
</dbReference>
<reference evidence="11 12" key="2">
    <citation type="submission" date="2017-06" db="EMBL/GenBank/DDBJ databases">
        <authorList>
            <consortium name="Pathogen Informatics"/>
        </authorList>
    </citation>
    <scope>NUCLEOTIDE SEQUENCE [LARGE SCALE GENOMIC DNA]</scope>
    <source>
        <strain evidence="11 12">NCTC13833</strain>
    </source>
</reference>
<dbReference type="InterPro" id="IPR053577">
    <property type="entry name" value="Trans-sulfuration_enzyme"/>
</dbReference>
<comment type="similarity">
    <text evidence="2 9">Belongs to the trans-sulfuration enzymes family.</text>
</comment>
<dbReference type="GO" id="GO:0019346">
    <property type="term" value="P:transsulfuration"/>
    <property type="evidence" value="ECO:0007669"/>
    <property type="project" value="InterPro"/>
</dbReference>
<keyword evidence="7 11" id="KW-0456">Lyase</keyword>
<protein>
    <recommendedName>
        <fullName evidence="3">cysteine-S-conjugate beta-lyase</fullName>
        <ecNumber evidence="3">4.4.1.13</ecNumber>
    </recommendedName>
</protein>
<dbReference type="Pfam" id="PF01053">
    <property type="entry name" value="Cys_Met_Meta_PP"/>
    <property type="match status" value="1"/>
</dbReference>
<keyword evidence="13" id="KW-1185">Reference proteome</keyword>
<evidence type="ECO:0000256" key="2">
    <source>
        <dbReference type="ARBA" id="ARBA00009077"/>
    </source>
</evidence>
<evidence type="ECO:0000256" key="9">
    <source>
        <dbReference type="RuleBase" id="RU362118"/>
    </source>
</evidence>
<dbReference type="KEGG" id="smus:C7J88_07140"/>
<reference evidence="10" key="4">
    <citation type="submission" date="2024-05" db="EMBL/GenBank/DDBJ databases">
        <authorList>
            <person name="Sun Q."/>
            <person name="Sedlacek I."/>
        </authorList>
    </citation>
    <scope>NUCLEOTIDE SEQUENCE</scope>
    <source>
        <strain evidence="10">CCM 4175</strain>
    </source>
</reference>
<proteinExistence type="inferred from homology"/>
<dbReference type="GO" id="GO:0005737">
    <property type="term" value="C:cytoplasm"/>
    <property type="evidence" value="ECO:0007669"/>
    <property type="project" value="TreeGrafter"/>
</dbReference>
<feature type="modified residue" description="N6-(pyridoxal phosphate)lysine" evidence="8">
    <location>
        <position position="196"/>
    </location>
</feature>
<name>A0A240CC09_9STAP</name>
<dbReference type="GO" id="GO:0009086">
    <property type="term" value="P:methionine biosynthetic process"/>
    <property type="evidence" value="ECO:0007669"/>
    <property type="project" value="UniProtKB-KW"/>
</dbReference>
<evidence type="ECO:0000256" key="5">
    <source>
        <dbReference type="ARBA" id="ARBA00022898"/>
    </source>
</evidence>
<dbReference type="SUPFAM" id="SSF53383">
    <property type="entry name" value="PLP-dependent transferases"/>
    <property type="match status" value="1"/>
</dbReference>
<dbReference type="InterPro" id="IPR015424">
    <property type="entry name" value="PyrdxlP-dep_Trfase"/>
</dbReference>
<dbReference type="FunFam" id="3.40.640.10:FF:000009">
    <property type="entry name" value="Cystathionine gamma-synthase homolog"/>
    <property type="match status" value="1"/>
</dbReference>
<evidence type="ECO:0000256" key="3">
    <source>
        <dbReference type="ARBA" id="ARBA00012224"/>
    </source>
</evidence>
<dbReference type="InterPro" id="IPR054542">
    <property type="entry name" value="Cys_met_metab_PP"/>
</dbReference>
<keyword evidence="6" id="KW-0486">Methionine biosynthesis</keyword>
<dbReference type="Gene3D" id="3.40.640.10">
    <property type="entry name" value="Type I PLP-dependent aspartate aminotransferase-like (Major domain)"/>
    <property type="match status" value="1"/>
</dbReference>
<dbReference type="OrthoDB" id="9780685at2"/>
<evidence type="ECO:0000313" key="13">
    <source>
        <dbReference type="Proteomes" id="UP000652995"/>
    </source>
</evidence>
<organism evidence="11 12">
    <name type="scientific">Staphylococcus muscae</name>
    <dbReference type="NCBI Taxonomy" id="1294"/>
    <lineage>
        <taxon>Bacteria</taxon>
        <taxon>Bacillati</taxon>
        <taxon>Bacillota</taxon>
        <taxon>Bacilli</taxon>
        <taxon>Bacillales</taxon>
        <taxon>Staphylococcaceae</taxon>
        <taxon>Staphylococcus</taxon>
    </lineage>
</organism>
<dbReference type="InterPro" id="IPR015421">
    <property type="entry name" value="PyrdxlP-dep_Trfase_major"/>
</dbReference>
<dbReference type="Proteomes" id="UP000652995">
    <property type="component" value="Unassembled WGS sequence"/>
</dbReference>
<accession>A0A240CC09</accession>
<dbReference type="PANTHER" id="PTHR11808">
    <property type="entry name" value="TRANS-SULFURATION ENZYME FAMILY MEMBER"/>
    <property type="match status" value="1"/>
</dbReference>
<evidence type="ECO:0000256" key="6">
    <source>
        <dbReference type="ARBA" id="ARBA00023167"/>
    </source>
</evidence>
<dbReference type="PANTHER" id="PTHR11808:SF50">
    <property type="entry name" value="CYSTATHIONINE BETA-LYASE"/>
    <property type="match status" value="1"/>
</dbReference>
<dbReference type="CDD" id="cd00614">
    <property type="entry name" value="CGS_like"/>
    <property type="match status" value="1"/>
</dbReference>
<comment type="cofactor">
    <cofactor evidence="1 9">
        <name>pyridoxal 5'-phosphate</name>
        <dbReference type="ChEBI" id="CHEBI:597326"/>
    </cofactor>
</comment>
<dbReference type="InterPro" id="IPR015422">
    <property type="entry name" value="PyrdxlP-dep_Trfase_small"/>
</dbReference>
<reference evidence="10" key="1">
    <citation type="journal article" date="2014" name="Int. J. Syst. Evol. Microbiol.">
        <title>Complete genome of a new Firmicutes species belonging to the dominant human colonic microbiota ('Ruminococcus bicirculans') reveals two chromosomes and a selective capacity to utilize plant glucans.</title>
        <authorList>
            <consortium name="NISC Comparative Sequencing Program"/>
            <person name="Wegmann U."/>
            <person name="Louis P."/>
            <person name="Goesmann A."/>
            <person name="Henrissat B."/>
            <person name="Duncan S.H."/>
            <person name="Flint H.J."/>
        </authorList>
    </citation>
    <scope>NUCLEOTIDE SEQUENCE</scope>
    <source>
        <strain evidence="10">CCM 4175</strain>
    </source>
</reference>
<dbReference type="InterPro" id="IPR000277">
    <property type="entry name" value="Cys/Met-Metab_PyrdxlP-dep_enz"/>
</dbReference>
<sequence length="391" mass="42953">MTLTKQTQLIHDSKHDSTYQSANQPLYYSSTYRQTKLGGNAHYDYARSGNPNRENLETKLAQLENAKHGFAFNSGITAITAVFLTLKSGDHVILPDDVYGGTFRLTEQILSKFNISFTTVNAEKPSEIERAIQPNTQLIYIETPSNPLFKITDIRAIVNIARRHQLRVAVDNTFMTPLGQQPLDLGADIVIHSATKFLSGHSDVIAGAVVTNDDVIAESLYLIQNGTGTALSVYDSWTLTQHLKTLDVRFKQSVASATKIQTFLAEHPAVAEVYYPGNSDTHLQQAHHGGAVLGFRLIDETKAQQFVDALSIPLVSVSLGGVETILSHPNTMSHAAIPQDIRESRGITFGLFRLSVGLENVNDLISDLDHALKEVYDESIIKHIEAQSSSG</sequence>
<dbReference type="GO" id="GO:0030170">
    <property type="term" value="F:pyridoxal phosphate binding"/>
    <property type="evidence" value="ECO:0007669"/>
    <property type="project" value="InterPro"/>
</dbReference>
<dbReference type="NCBIfam" id="NF043007">
    <property type="entry name" value="CysBLyMetC_Staph"/>
    <property type="match status" value="1"/>
</dbReference>
<evidence type="ECO:0000256" key="4">
    <source>
        <dbReference type="ARBA" id="ARBA00022605"/>
    </source>
</evidence>
<dbReference type="RefSeq" id="WP_095118079.1">
    <property type="nucleotide sequence ID" value="NZ_BMCB01000002.1"/>
</dbReference>